<sequence>MSEHLLKYNHFWLTPTHALKGTLLAQHHFSPHPSDLFLASLPKSGTTWLRSLMFSIINRHTFHITNHPLLTTNPHDCFPFLEAHVCANYTTTHLGDDSMFPSDNNLYATHIPFSLLPVSVKDHCKTVYVARDPKDVFISKWHFMSELRPKQLPPLTLEDALELFCDGVSHYGPYWNHALEYWKASLEHPEKVMFMKYEDIMREPSVQVKRLAHFMGQPFTEAEESDGEIEGIIRLCSFEHLSKLDVNTITSNPRAANFGVENKHFFRKGVVGDGKNKLSPQMIHRLDQITDQKLLATGLCFQ</sequence>
<dbReference type="Pfam" id="PF00685">
    <property type="entry name" value="Sulfotransfer_1"/>
    <property type="match status" value="1"/>
</dbReference>
<protein>
    <recommendedName>
        <fullName evidence="3">Sulfotransferase</fullName>
        <ecNumber evidence="3">2.8.2.-</ecNumber>
    </recommendedName>
</protein>
<dbReference type="EC" id="2.8.2.-" evidence="3"/>
<accession>A0A7N0U9R5</accession>
<reference evidence="5" key="1">
    <citation type="submission" date="2021-01" db="UniProtKB">
        <authorList>
            <consortium name="EnsemblPlants"/>
        </authorList>
    </citation>
    <scope>IDENTIFICATION</scope>
</reference>
<dbReference type="EnsemblPlants" id="Kaladp0058s0516.1.v1.1">
    <property type="protein sequence ID" value="Kaladp0058s0516.1.v1.1.CDS.1"/>
    <property type="gene ID" value="Kaladp0058s0516.v1.1"/>
</dbReference>
<dbReference type="OMA" id="EYNKICE"/>
<dbReference type="PANTHER" id="PTHR11783">
    <property type="entry name" value="SULFOTRANSFERASE SULT"/>
    <property type="match status" value="1"/>
</dbReference>
<dbReference type="Gene3D" id="3.40.50.300">
    <property type="entry name" value="P-loop containing nucleotide triphosphate hydrolases"/>
    <property type="match status" value="1"/>
</dbReference>
<evidence type="ECO:0000256" key="2">
    <source>
        <dbReference type="ARBA" id="ARBA00022679"/>
    </source>
</evidence>
<keyword evidence="6" id="KW-1185">Reference proteome</keyword>
<dbReference type="GO" id="GO:0008146">
    <property type="term" value="F:sulfotransferase activity"/>
    <property type="evidence" value="ECO:0007669"/>
    <property type="project" value="InterPro"/>
</dbReference>
<dbReference type="Proteomes" id="UP000594263">
    <property type="component" value="Unplaced"/>
</dbReference>
<keyword evidence="2 3" id="KW-0808">Transferase</keyword>
<comment type="similarity">
    <text evidence="1 3">Belongs to the sulfotransferase 1 family.</text>
</comment>
<evidence type="ECO:0000313" key="5">
    <source>
        <dbReference type="EnsemblPlants" id="Kaladp0058s0516.1.v1.1.CDS.1"/>
    </source>
</evidence>
<evidence type="ECO:0000313" key="6">
    <source>
        <dbReference type="Proteomes" id="UP000594263"/>
    </source>
</evidence>
<dbReference type="InterPro" id="IPR000863">
    <property type="entry name" value="Sulfotransferase_dom"/>
</dbReference>
<name>A0A7N0U9R5_KALFE</name>
<feature type="domain" description="Sulfotransferase" evidence="4">
    <location>
        <begin position="33"/>
        <end position="296"/>
    </location>
</feature>
<dbReference type="InterPro" id="IPR027417">
    <property type="entry name" value="P-loop_NTPase"/>
</dbReference>
<organism evidence="5 6">
    <name type="scientific">Kalanchoe fedtschenkoi</name>
    <name type="common">Lavender scallops</name>
    <name type="synonym">South American air plant</name>
    <dbReference type="NCBI Taxonomy" id="63787"/>
    <lineage>
        <taxon>Eukaryota</taxon>
        <taxon>Viridiplantae</taxon>
        <taxon>Streptophyta</taxon>
        <taxon>Embryophyta</taxon>
        <taxon>Tracheophyta</taxon>
        <taxon>Spermatophyta</taxon>
        <taxon>Magnoliopsida</taxon>
        <taxon>eudicotyledons</taxon>
        <taxon>Gunneridae</taxon>
        <taxon>Pentapetalae</taxon>
        <taxon>Saxifragales</taxon>
        <taxon>Crassulaceae</taxon>
        <taxon>Kalanchoe</taxon>
    </lineage>
</organism>
<dbReference type="AlphaFoldDB" id="A0A7N0U9R5"/>
<proteinExistence type="inferred from homology"/>
<dbReference type="SUPFAM" id="SSF52540">
    <property type="entry name" value="P-loop containing nucleoside triphosphate hydrolases"/>
    <property type="match status" value="1"/>
</dbReference>
<evidence type="ECO:0000256" key="1">
    <source>
        <dbReference type="ARBA" id="ARBA00005771"/>
    </source>
</evidence>
<evidence type="ECO:0000256" key="3">
    <source>
        <dbReference type="RuleBase" id="RU361155"/>
    </source>
</evidence>
<dbReference type="Gramene" id="Kaladp0058s0516.1.v1.1">
    <property type="protein sequence ID" value="Kaladp0058s0516.1.v1.1.CDS.1"/>
    <property type="gene ID" value="Kaladp0058s0516.v1.1"/>
</dbReference>
<evidence type="ECO:0000259" key="4">
    <source>
        <dbReference type="Pfam" id="PF00685"/>
    </source>
</evidence>